<proteinExistence type="predicted"/>
<dbReference type="AlphaFoldDB" id="A0A8D8QFH1"/>
<reference evidence="1" key="1">
    <citation type="submission" date="2021-05" db="EMBL/GenBank/DDBJ databases">
        <authorList>
            <person name="Alioto T."/>
            <person name="Alioto T."/>
            <person name="Gomez Garrido J."/>
        </authorList>
    </citation>
    <scope>NUCLEOTIDE SEQUENCE</scope>
</reference>
<evidence type="ECO:0000313" key="1">
    <source>
        <dbReference type="EMBL" id="CAG6630936.1"/>
    </source>
</evidence>
<name>A0A8D8QFH1_9HEMI</name>
<sequence>MSFKMSHPLYDVIQHFSLILYQNKSNIPIELGTIQYQDVRLDLPLDVYNRFFYYYSKTKIKKRIFASRKKIILFLESRGYNSSINVNILIPKSNGVGGSVSKASLVF</sequence>
<dbReference type="EMBL" id="HBUF01075257">
    <property type="protein sequence ID" value="CAG6630936.1"/>
    <property type="molecule type" value="Transcribed_RNA"/>
</dbReference>
<protein>
    <submittedName>
        <fullName evidence="1">Uncharacterized protein</fullName>
    </submittedName>
</protein>
<accession>A0A8D8QFH1</accession>
<organism evidence="1">
    <name type="scientific">Cacopsylla melanoneura</name>
    <dbReference type="NCBI Taxonomy" id="428564"/>
    <lineage>
        <taxon>Eukaryota</taxon>
        <taxon>Metazoa</taxon>
        <taxon>Ecdysozoa</taxon>
        <taxon>Arthropoda</taxon>
        <taxon>Hexapoda</taxon>
        <taxon>Insecta</taxon>
        <taxon>Pterygota</taxon>
        <taxon>Neoptera</taxon>
        <taxon>Paraneoptera</taxon>
        <taxon>Hemiptera</taxon>
        <taxon>Sternorrhyncha</taxon>
        <taxon>Psylloidea</taxon>
        <taxon>Psyllidae</taxon>
        <taxon>Psyllinae</taxon>
        <taxon>Cacopsylla</taxon>
    </lineage>
</organism>